<name>A0A6A6SHP5_9PLEO</name>
<keyword evidence="2" id="KW-0472">Membrane</keyword>
<dbReference type="Proteomes" id="UP000799753">
    <property type="component" value="Unassembled WGS sequence"/>
</dbReference>
<accession>A0A6A6SHP5</accession>
<dbReference type="AlphaFoldDB" id="A0A6A6SHP5"/>
<organism evidence="3 4">
    <name type="scientific">Massarina eburnea CBS 473.64</name>
    <dbReference type="NCBI Taxonomy" id="1395130"/>
    <lineage>
        <taxon>Eukaryota</taxon>
        <taxon>Fungi</taxon>
        <taxon>Dikarya</taxon>
        <taxon>Ascomycota</taxon>
        <taxon>Pezizomycotina</taxon>
        <taxon>Dothideomycetes</taxon>
        <taxon>Pleosporomycetidae</taxon>
        <taxon>Pleosporales</taxon>
        <taxon>Massarineae</taxon>
        <taxon>Massarinaceae</taxon>
        <taxon>Massarina</taxon>
    </lineage>
</organism>
<evidence type="ECO:0000313" key="3">
    <source>
        <dbReference type="EMBL" id="KAF2645774.1"/>
    </source>
</evidence>
<feature type="transmembrane region" description="Helical" evidence="2">
    <location>
        <begin position="198"/>
        <end position="217"/>
    </location>
</feature>
<keyword evidence="2" id="KW-1133">Transmembrane helix</keyword>
<feature type="region of interest" description="Disordered" evidence="1">
    <location>
        <begin position="125"/>
        <end position="160"/>
    </location>
</feature>
<evidence type="ECO:0000256" key="1">
    <source>
        <dbReference type="SAM" id="MobiDB-lite"/>
    </source>
</evidence>
<protein>
    <submittedName>
        <fullName evidence="3">Uncharacterized protein</fullName>
    </submittedName>
</protein>
<proteinExistence type="predicted"/>
<keyword evidence="2" id="KW-0812">Transmembrane</keyword>
<feature type="region of interest" description="Disordered" evidence="1">
    <location>
        <begin position="72"/>
        <end position="106"/>
    </location>
</feature>
<dbReference type="EMBL" id="MU006777">
    <property type="protein sequence ID" value="KAF2645774.1"/>
    <property type="molecule type" value="Genomic_DNA"/>
</dbReference>
<reference evidence="3" key="1">
    <citation type="journal article" date="2020" name="Stud. Mycol.">
        <title>101 Dothideomycetes genomes: a test case for predicting lifestyles and emergence of pathogens.</title>
        <authorList>
            <person name="Haridas S."/>
            <person name="Albert R."/>
            <person name="Binder M."/>
            <person name="Bloem J."/>
            <person name="Labutti K."/>
            <person name="Salamov A."/>
            <person name="Andreopoulos B."/>
            <person name="Baker S."/>
            <person name="Barry K."/>
            <person name="Bills G."/>
            <person name="Bluhm B."/>
            <person name="Cannon C."/>
            <person name="Castanera R."/>
            <person name="Culley D."/>
            <person name="Daum C."/>
            <person name="Ezra D."/>
            <person name="Gonzalez J."/>
            <person name="Henrissat B."/>
            <person name="Kuo A."/>
            <person name="Liang C."/>
            <person name="Lipzen A."/>
            <person name="Lutzoni F."/>
            <person name="Magnuson J."/>
            <person name="Mondo S."/>
            <person name="Nolan M."/>
            <person name="Ohm R."/>
            <person name="Pangilinan J."/>
            <person name="Park H.-J."/>
            <person name="Ramirez L."/>
            <person name="Alfaro M."/>
            <person name="Sun H."/>
            <person name="Tritt A."/>
            <person name="Yoshinaga Y."/>
            <person name="Zwiers L.-H."/>
            <person name="Turgeon B."/>
            <person name="Goodwin S."/>
            <person name="Spatafora J."/>
            <person name="Crous P."/>
            <person name="Grigoriev I."/>
        </authorList>
    </citation>
    <scope>NUCLEOTIDE SEQUENCE</scope>
    <source>
        <strain evidence="3">CBS 473.64</strain>
    </source>
</reference>
<evidence type="ECO:0000313" key="4">
    <source>
        <dbReference type="Proteomes" id="UP000799753"/>
    </source>
</evidence>
<evidence type="ECO:0000256" key="2">
    <source>
        <dbReference type="SAM" id="Phobius"/>
    </source>
</evidence>
<gene>
    <name evidence="3" type="ORF">P280DRAFT_532158</name>
</gene>
<feature type="compositionally biased region" description="Polar residues" evidence="1">
    <location>
        <begin position="125"/>
        <end position="134"/>
    </location>
</feature>
<sequence length="419" mass="46545">MCSTESDDFDANADNEWITVRHRVLTQLADNENDLDFTSDVETFQSGSEAGADYRASMLCKVLDIIDDQQTTTTESNEWPISDVFDDVGSTSSLPSSRAHAADDDPRLRAVEAIDNTNEMVNLSSYKNTQTSQEGVKESGHHIDSISSKKDPTKDAEHEPFSSTLYKLSQDCKTTVNEAQARATQEAYERNDRSLMNAVMQFFGIICIGMFALLCLLRGSVDMTSQETIVRDLVEELTHHCHMALYAPQVTKTLTDHTTTTTTIIVTATASPVFTSIVDIKSGAPPAALAAQLNTVFAPAERCRLTTSPDKNTYIVFPPAEGGNLARHHKTYVYNGYYLSRVTGWAWKSVPECGSEVTSKKPGIKETKVDTKSESGVYGWMNRKLRKLEELVETMAKELCENKAKTKTKEQGEGARMWW</sequence>
<feature type="compositionally biased region" description="Basic and acidic residues" evidence="1">
    <location>
        <begin position="135"/>
        <end position="160"/>
    </location>
</feature>
<keyword evidence="4" id="KW-1185">Reference proteome</keyword>